<geneLocation type="mitochondrion" evidence="1"/>
<proteinExistence type="predicted"/>
<dbReference type="EMBL" id="KY774314">
    <property type="protein sequence ID" value="ART30303.1"/>
    <property type="molecule type" value="Genomic_DNA"/>
</dbReference>
<organism evidence="1">
    <name type="scientific">Utricularia reniformis</name>
    <dbReference type="NCBI Taxonomy" id="192314"/>
    <lineage>
        <taxon>Eukaryota</taxon>
        <taxon>Viridiplantae</taxon>
        <taxon>Streptophyta</taxon>
        <taxon>Embryophyta</taxon>
        <taxon>Tracheophyta</taxon>
        <taxon>Spermatophyta</taxon>
        <taxon>Magnoliopsida</taxon>
        <taxon>eudicotyledons</taxon>
        <taxon>Gunneridae</taxon>
        <taxon>Pentapetalae</taxon>
        <taxon>asterids</taxon>
        <taxon>lamiids</taxon>
        <taxon>Lamiales</taxon>
        <taxon>Lentibulariaceae</taxon>
        <taxon>Utricularia</taxon>
    </lineage>
</organism>
<reference evidence="1" key="1">
    <citation type="submission" date="2017-03" db="EMBL/GenBank/DDBJ databases">
        <title>The mitochondrial genome of the carnivorous plant Utricularia reniformis (Lentibulariaceae): structure, comparative analysis and evolutionary landmarks.</title>
        <authorList>
            <person name="Silva S.R."/>
            <person name="Alvarenga D.O."/>
            <person name="Michael T.P."/>
            <person name="Miranda V.F.O."/>
            <person name="Varani A.M."/>
        </authorList>
    </citation>
    <scope>NUCLEOTIDE SEQUENCE</scope>
</reference>
<gene>
    <name evidence="1" type="ORF">AEK19_MT0698</name>
</gene>
<evidence type="ECO:0000313" key="1">
    <source>
        <dbReference type="EMBL" id="ART30303.1"/>
    </source>
</evidence>
<protein>
    <submittedName>
        <fullName evidence="1">Uncharacterized protein</fullName>
    </submittedName>
</protein>
<sequence>MNPGKELNITIRRPRPKRSLFYSNSSLEAQLDVNLRCGRLKTNSISTKPNIRHK</sequence>
<keyword evidence="1" id="KW-0496">Mitochondrion</keyword>
<accession>A0A1Y0AYS5</accession>
<name>A0A1Y0AYS5_9LAMI</name>
<dbReference type="AlphaFoldDB" id="A0A1Y0AYS5"/>